<feature type="transmembrane region" description="Helical" evidence="9">
    <location>
        <begin position="76"/>
        <end position="94"/>
    </location>
</feature>
<feature type="transmembrane region" description="Helical" evidence="9">
    <location>
        <begin position="100"/>
        <end position="122"/>
    </location>
</feature>
<organism evidence="11 13">
    <name type="scientific">Lederbergia galactosidilytica</name>
    <dbReference type="NCBI Taxonomy" id="217031"/>
    <lineage>
        <taxon>Bacteria</taxon>
        <taxon>Bacillati</taxon>
        <taxon>Bacillota</taxon>
        <taxon>Bacilli</taxon>
        <taxon>Bacillales</taxon>
        <taxon>Bacillaceae</taxon>
        <taxon>Lederbergia</taxon>
    </lineage>
</organism>
<dbReference type="EMBL" id="LDJR01000047">
    <property type="protein sequence ID" value="OAK70980.1"/>
    <property type="molecule type" value="Genomic_DNA"/>
</dbReference>
<feature type="domain" description="ABC transmembrane type-1" evidence="10">
    <location>
        <begin position="96"/>
        <end position="275"/>
    </location>
</feature>
<dbReference type="PANTHER" id="PTHR47737:SF1">
    <property type="entry name" value="GLYCINE BETAINE_PROLINE BETAINE TRANSPORT SYSTEM PERMEASE PROTEIN PROW"/>
    <property type="match status" value="1"/>
</dbReference>
<comment type="subcellular location">
    <subcellularLocation>
        <location evidence="1 9">Cell membrane</location>
        <topology evidence="1 9">Multi-pass membrane protein</topology>
    </subcellularLocation>
</comment>
<evidence type="ECO:0000256" key="4">
    <source>
        <dbReference type="ARBA" id="ARBA00022475"/>
    </source>
</evidence>
<dbReference type="CDD" id="cd06261">
    <property type="entry name" value="TM_PBP2"/>
    <property type="match status" value="1"/>
</dbReference>
<dbReference type="PANTHER" id="PTHR47737">
    <property type="entry name" value="GLYCINE BETAINE/PROLINE BETAINE TRANSPORT SYSTEM PERMEASE PROTEIN PROW"/>
    <property type="match status" value="1"/>
</dbReference>
<comment type="similarity">
    <text evidence="2">Belongs to the binding-protein-dependent transport system permease family. CysTW subfamily.</text>
</comment>
<dbReference type="PATRIC" id="fig|217031.4.peg.5455"/>
<reference evidence="12 14" key="1">
    <citation type="submission" date="2015-05" db="EMBL/GenBank/DDBJ databases">
        <title>Comparison of genome.</title>
        <authorList>
            <person name="Zheng Z."/>
            <person name="Sun M."/>
        </authorList>
    </citation>
    <scope>NUCLEOTIDE SEQUENCE [LARGE SCALE GENOMIC DNA]</scope>
    <source>
        <strain evidence="12 14">G25-74</strain>
    </source>
</reference>
<dbReference type="GO" id="GO:0031460">
    <property type="term" value="P:glycine betaine transport"/>
    <property type="evidence" value="ECO:0007669"/>
    <property type="project" value="TreeGrafter"/>
</dbReference>
<evidence type="ECO:0000256" key="9">
    <source>
        <dbReference type="RuleBase" id="RU363032"/>
    </source>
</evidence>
<dbReference type="GO" id="GO:0006865">
    <property type="term" value="P:amino acid transport"/>
    <property type="evidence" value="ECO:0007669"/>
    <property type="project" value="UniProtKB-KW"/>
</dbReference>
<sequence>MSDQLFPKLPLKEWIETFVKFLTDNLGVIFDGISSGIKSVTDGLVWLLSIGDIPGSPYILLAIISLIAWRVAGWKTGLFSLIGLALINNLGYWSETLDTLSLIIISVLFSIIIGVPIGIWMSQKDSVQSIITPILDFMQTMPAFVYLIPSVVFFGIGMVPGVIATIIFSMPPTVRMTNLGIRQVDGELIEAANAFGSTTAQRLGKVQIPLAMPTMMAGVNQTIMLSLSMVVTASLVGAPGLGEIVYRSVTQIKIGLGFEGGLALVIIAMILDRITQGVNKKQA</sequence>
<dbReference type="FunFam" id="1.10.3720.10:FF:000001">
    <property type="entry name" value="Glycine betaine ABC transporter, permease"/>
    <property type="match status" value="1"/>
</dbReference>
<proteinExistence type="inferred from homology"/>
<dbReference type="SUPFAM" id="SSF161098">
    <property type="entry name" value="MetI-like"/>
    <property type="match status" value="1"/>
</dbReference>
<evidence type="ECO:0000259" key="10">
    <source>
        <dbReference type="PROSITE" id="PS50928"/>
    </source>
</evidence>
<evidence type="ECO:0000256" key="1">
    <source>
        <dbReference type="ARBA" id="ARBA00004651"/>
    </source>
</evidence>
<feature type="transmembrane region" description="Helical" evidence="9">
    <location>
        <begin position="143"/>
        <end position="168"/>
    </location>
</feature>
<dbReference type="GO" id="GO:0015871">
    <property type="term" value="P:choline transport"/>
    <property type="evidence" value="ECO:0007669"/>
    <property type="project" value="TreeGrafter"/>
</dbReference>
<dbReference type="EMBL" id="LGPB01000117">
    <property type="protein sequence ID" value="KRG11659.1"/>
    <property type="molecule type" value="Genomic_DNA"/>
</dbReference>
<dbReference type="STRING" id="217031.ABB05_11350"/>
<evidence type="ECO:0000256" key="5">
    <source>
        <dbReference type="ARBA" id="ARBA00022692"/>
    </source>
</evidence>
<reference evidence="11 13" key="2">
    <citation type="submission" date="2015-06" db="EMBL/GenBank/DDBJ databases">
        <title>Genome sequencing project of Bacillus galactosidilyticus PL133.</title>
        <authorList>
            <person name="Gaiero J."/>
            <person name="Nicol R."/>
            <person name="Habash M."/>
        </authorList>
    </citation>
    <scope>NUCLEOTIDE SEQUENCE [LARGE SCALE GENOMIC DNA]</scope>
    <source>
        <strain evidence="11 13">PL133</strain>
    </source>
</reference>
<evidence type="ECO:0000256" key="8">
    <source>
        <dbReference type="ARBA" id="ARBA00023136"/>
    </source>
</evidence>
<keyword evidence="6" id="KW-0029">Amino-acid transport</keyword>
<keyword evidence="8 9" id="KW-0472">Membrane</keyword>
<dbReference type="RefSeq" id="WP_057985447.1">
    <property type="nucleotide sequence ID" value="NZ_JAGGKH010000020.1"/>
</dbReference>
<evidence type="ECO:0000313" key="13">
    <source>
        <dbReference type="Proteomes" id="UP000053881"/>
    </source>
</evidence>
<comment type="caution">
    <text evidence="11">The sequence shown here is derived from an EMBL/GenBank/DDBJ whole genome shotgun (WGS) entry which is preliminary data.</text>
</comment>
<dbReference type="InterPro" id="IPR000515">
    <property type="entry name" value="MetI-like"/>
</dbReference>
<evidence type="ECO:0000256" key="7">
    <source>
        <dbReference type="ARBA" id="ARBA00022989"/>
    </source>
</evidence>
<keyword evidence="7 9" id="KW-1133">Transmembrane helix</keyword>
<evidence type="ECO:0000313" key="14">
    <source>
        <dbReference type="Proteomes" id="UP000077881"/>
    </source>
</evidence>
<evidence type="ECO:0000256" key="3">
    <source>
        <dbReference type="ARBA" id="ARBA00022448"/>
    </source>
</evidence>
<evidence type="ECO:0000313" key="11">
    <source>
        <dbReference type="EMBL" id="KRG11659.1"/>
    </source>
</evidence>
<dbReference type="InterPro" id="IPR035906">
    <property type="entry name" value="MetI-like_sf"/>
</dbReference>
<dbReference type="Proteomes" id="UP000053881">
    <property type="component" value="Unassembled WGS sequence"/>
</dbReference>
<feature type="transmembrane region" description="Helical" evidence="9">
    <location>
        <begin position="222"/>
        <end position="242"/>
    </location>
</feature>
<dbReference type="GO" id="GO:0043190">
    <property type="term" value="C:ATP-binding cassette (ABC) transporter complex"/>
    <property type="evidence" value="ECO:0007669"/>
    <property type="project" value="TreeGrafter"/>
</dbReference>
<dbReference type="GO" id="GO:0015226">
    <property type="term" value="F:carnitine transmembrane transporter activity"/>
    <property type="evidence" value="ECO:0007669"/>
    <property type="project" value="TreeGrafter"/>
</dbReference>
<protein>
    <submittedName>
        <fullName evidence="11">Glycine/betaine ABC transporter</fullName>
    </submittedName>
</protein>
<gene>
    <name evidence="12" type="ORF">ABB05_11350</name>
    <name evidence="11" type="ORF">ACA29_16060</name>
</gene>
<accession>A0A0Q9XSZ3</accession>
<dbReference type="PROSITE" id="PS50928">
    <property type="entry name" value="ABC_TM1"/>
    <property type="match status" value="1"/>
</dbReference>
<evidence type="ECO:0000313" key="12">
    <source>
        <dbReference type="EMBL" id="OAK70980.1"/>
    </source>
</evidence>
<evidence type="ECO:0000256" key="6">
    <source>
        <dbReference type="ARBA" id="ARBA00022970"/>
    </source>
</evidence>
<dbReference type="Pfam" id="PF00528">
    <property type="entry name" value="BPD_transp_1"/>
    <property type="match status" value="1"/>
</dbReference>
<keyword evidence="4" id="KW-1003">Cell membrane</keyword>
<feature type="transmembrane region" description="Helical" evidence="9">
    <location>
        <begin position="44"/>
        <end position="69"/>
    </location>
</feature>
<name>A0A0Q9XSZ3_9BACI</name>
<keyword evidence="14" id="KW-1185">Reference proteome</keyword>
<keyword evidence="5 9" id="KW-0812">Transmembrane</keyword>
<feature type="transmembrane region" description="Helical" evidence="9">
    <location>
        <begin position="254"/>
        <end position="271"/>
    </location>
</feature>
<evidence type="ECO:0000256" key="2">
    <source>
        <dbReference type="ARBA" id="ARBA00007069"/>
    </source>
</evidence>
<dbReference type="Gene3D" id="1.10.3720.10">
    <property type="entry name" value="MetI-like"/>
    <property type="match status" value="1"/>
</dbReference>
<dbReference type="Proteomes" id="UP000077881">
    <property type="component" value="Unassembled WGS sequence"/>
</dbReference>
<keyword evidence="3 9" id="KW-0813">Transport</keyword>
<dbReference type="GO" id="GO:0005275">
    <property type="term" value="F:amine transmembrane transporter activity"/>
    <property type="evidence" value="ECO:0007669"/>
    <property type="project" value="TreeGrafter"/>
</dbReference>
<dbReference type="AlphaFoldDB" id="A0A0Q9XSZ3"/>